<protein>
    <submittedName>
        <fullName evidence="3">Ig-like domain-containing protein</fullName>
    </submittedName>
</protein>
<dbReference type="InterPro" id="IPR036514">
    <property type="entry name" value="SGNH_hydro_sf"/>
</dbReference>
<organism evidence="3 4">
    <name type="scientific">Niabella yanshanensis</name>
    <dbReference type="NCBI Taxonomy" id="577386"/>
    <lineage>
        <taxon>Bacteria</taxon>
        <taxon>Pseudomonadati</taxon>
        <taxon>Bacteroidota</taxon>
        <taxon>Chitinophagia</taxon>
        <taxon>Chitinophagales</taxon>
        <taxon>Chitinophagaceae</taxon>
        <taxon>Niabella</taxon>
    </lineage>
</organism>
<gene>
    <name evidence="3" type="ORF">U0035_00045</name>
</gene>
<evidence type="ECO:0000313" key="4">
    <source>
        <dbReference type="Proteomes" id="UP001325680"/>
    </source>
</evidence>
<evidence type="ECO:0000256" key="1">
    <source>
        <dbReference type="SAM" id="SignalP"/>
    </source>
</evidence>
<dbReference type="SUPFAM" id="SSF49373">
    <property type="entry name" value="Invasin/intimin cell-adhesion fragments"/>
    <property type="match status" value="1"/>
</dbReference>
<reference evidence="3 4" key="1">
    <citation type="submission" date="2023-12" db="EMBL/GenBank/DDBJ databases">
        <title>Genome sequencing and assembly of bacterial species from a model synthetic community.</title>
        <authorList>
            <person name="Hogle S.L."/>
        </authorList>
    </citation>
    <scope>NUCLEOTIDE SEQUENCE [LARGE SCALE GENOMIC DNA]</scope>
    <source>
        <strain evidence="3 4">HAMBI_3031</strain>
    </source>
</reference>
<dbReference type="InterPro" id="IPR003343">
    <property type="entry name" value="Big_2"/>
</dbReference>
<dbReference type="RefSeq" id="WP_162817887.1">
    <property type="nucleotide sequence ID" value="NZ_CP139960.1"/>
</dbReference>
<evidence type="ECO:0000259" key="2">
    <source>
        <dbReference type="SMART" id="SM00635"/>
    </source>
</evidence>
<feature type="signal peptide" evidence="1">
    <location>
        <begin position="1"/>
        <end position="19"/>
    </location>
</feature>
<proteinExistence type="predicted"/>
<feature type="chain" id="PRO_5046252281" evidence="1">
    <location>
        <begin position="20"/>
        <end position="481"/>
    </location>
</feature>
<dbReference type="Gene3D" id="3.40.50.1110">
    <property type="entry name" value="SGNH hydrolase"/>
    <property type="match status" value="1"/>
</dbReference>
<sequence>MIVLTAILSALLSVTAASSCVKNGNEYTLADLQLDRQLLIMEAGQAEQVHVTAIPEATKQVTVQWASADENVAVVDNGWVTAVGAGETTVTVSYKNIRKTVQVKVNGPDTDKKLAVLFDRSLSNTPQAELILNGVANYTKQGLNITGTASTVKLDKFYAIAERKVQYHIRLSADAKAIFHSSEKDFKAYVDVVNKKISIATSPVTEKKVDFLKADQDYIIEIYHVYQQARLRITDMKTKQQAEVSAVNDGQGGTGKGVLQPGFAVGMQWDYYCFGLSSGTSMLVKRIAVSALKKKVKLLLYGDSITQPEGYFLSKDFHLAWTQQVINKLSGNAMSSGRGGAQIDMVMNYIKNELPFIETEYVMVTIGTNGGNTEAKLKDLVSYIKANGAIPILNNIPSNESGTQVAVNDLLAKVRNDMNIKGCRFDLPTSIDGDGKVVDKSTMYWEDYSGSYGWQIYHHPNEIGGVKMFQQTLIDLPVLYQ</sequence>
<keyword evidence="4" id="KW-1185">Reference proteome</keyword>
<evidence type="ECO:0000313" key="3">
    <source>
        <dbReference type="EMBL" id="WQD38535.1"/>
    </source>
</evidence>
<dbReference type="InterPro" id="IPR008964">
    <property type="entry name" value="Invasin/intimin_cell_adhesion"/>
</dbReference>
<dbReference type="Gene3D" id="2.60.40.1080">
    <property type="match status" value="1"/>
</dbReference>
<accession>A0ABZ0W8R9</accession>
<dbReference type="Proteomes" id="UP001325680">
    <property type="component" value="Chromosome"/>
</dbReference>
<name>A0ABZ0W8R9_9BACT</name>
<dbReference type="SUPFAM" id="SSF52266">
    <property type="entry name" value="SGNH hydrolase"/>
    <property type="match status" value="1"/>
</dbReference>
<dbReference type="Pfam" id="PF02368">
    <property type="entry name" value="Big_2"/>
    <property type="match status" value="1"/>
</dbReference>
<dbReference type="SMART" id="SM00635">
    <property type="entry name" value="BID_2"/>
    <property type="match status" value="1"/>
</dbReference>
<feature type="domain" description="BIG2" evidence="2">
    <location>
        <begin position="28"/>
        <end position="104"/>
    </location>
</feature>
<dbReference type="EMBL" id="CP139960">
    <property type="protein sequence ID" value="WQD38535.1"/>
    <property type="molecule type" value="Genomic_DNA"/>
</dbReference>
<keyword evidence="1" id="KW-0732">Signal</keyword>